<dbReference type="SUPFAM" id="SSF64376">
    <property type="entry name" value="YlxR-like"/>
    <property type="match status" value="1"/>
</dbReference>
<dbReference type="InterPro" id="IPR035931">
    <property type="entry name" value="YlxR-like_sf"/>
</dbReference>
<reference evidence="2" key="2">
    <citation type="journal article" date="2021" name="PeerJ">
        <title>Extensive microbial diversity within the chicken gut microbiome revealed by metagenomics and culture.</title>
        <authorList>
            <person name="Gilroy R."/>
            <person name="Ravi A."/>
            <person name="Getino M."/>
            <person name="Pursley I."/>
            <person name="Horton D.L."/>
            <person name="Alikhan N.F."/>
            <person name="Baker D."/>
            <person name="Gharbi K."/>
            <person name="Hall N."/>
            <person name="Watson M."/>
            <person name="Adriaenssens E.M."/>
            <person name="Foster-Nyarko E."/>
            <person name="Jarju S."/>
            <person name="Secka A."/>
            <person name="Antonio M."/>
            <person name="Oren A."/>
            <person name="Chaudhuri R.R."/>
            <person name="La Ragione R."/>
            <person name="Hildebrand F."/>
            <person name="Pallen M.J."/>
        </authorList>
    </citation>
    <scope>NUCLEOTIDE SEQUENCE</scope>
    <source>
        <strain evidence="2">ChiHcec3-11533</strain>
    </source>
</reference>
<feature type="domain" description="YlxR" evidence="1">
    <location>
        <begin position="10"/>
        <end position="83"/>
    </location>
</feature>
<reference evidence="2" key="1">
    <citation type="submission" date="2020-10" db="EMBL/GenBank/DDBJ databases">
        <authorList>
            <person name="Gilroy R."/>
        </authorList>
    </citation>
    <scope>NUCLEOTIDE SEQUENCE</scope>
    <source>
        <strain evidence="2">ChiHcec3-11533</strain>
    </source>
</reference>
<accession>A0A9D1LAI5</accession>
<dbReference type="AlphaFoldDB" id="A0A9D1LAI5"/>
<dbReference type="Pfam" id="PF04296">
    <property type="entry name" value="YlxR"/>
    <property type="match status" value="1"/>
</dbReference>
<dbReference type="PANTHER" id="PTHR34215">
    <property type="entry name" value="BLL0784 PROTEIN"/>
    <property type="match status" value="1"/>
</dbReference>
<dbReference type="InterPro" id="IPR037465">
    <property type="entry name" value="YlxR"/>
</dbReference>
<evidence type="ECO:0000313" key="3">
    <source>
        <dbReference type="Proteomes" id="UP000824072"/>
    </source>
</evidence>
<evidence type="ECO:0000259" key="1">
    <source>
        <dbReference type="Pfam" id="PF04296"/>
    </source>
</evidence>
<dbReference type="Proteomes" id="UP000824072">
    <property type="component" value="Unassembled WGS sequence"/>
</dbReference>
<dbReference type="InterPro" id="IPR007393">
    <property type="entry name" value="YlxR_dom"/>
</dbReference>
<protein>
    <submittedName>
        <fullName evidence="2">YlxR family protein</fullName>
    </submittedName>
</protein>
<proteinExistence type="predicted"/>
<dbReference type="EMBL" id="DVMU01000058">
    <property type="protein sequence ID" value="HIU33418.1"/>
    <property type="molecule type" value="Genomic_DNA"/>
</dbReference>
<sequence>MLKPKKIPMRMCVGCREMRPKKELLRVVKPAESDARWDLTGKAAGRGAYVCPSVECLKKAKKSRALERALECRISEEVFAALESQMAENGQDT</sequence>
<dbReference type="NCBIfam" id="NF047356">
    <property type="entry name" value="RNA_bind_RnpM"/>
    <property type="match status" value="1"/>
</dbReference>
<name>A0A9D1LAI5_9FIRM</name>
<gene>
    <name evidence="2" type="ORF">IAB02_02520</name>
</gene>
<dbReference type="PANTHER" id="PTHR34215:SF1">
    <property type="entry name" value="YLXR DOMAIN-CONTAINING PROTEIN"/>
    <property type="match status" value="1"/>
</dbReference>
<dbReference type="CDD" id="cd00279">
    <property type="entry name" value="YlxR"/>
    <property type="match status" value="1"/>
</dbReference>
<evidence type="ECO:0000313" key="2">
    <source>
        <dbReference type="EMBL" id="HIU33418.1"/>
    </source>
</evidence>
<dbReference type="Gene3D" id="3.30.1230.10">
    <property type="entry name" value="YlxR-like"/>
    <property type="match status" value="1"/>
</dbReference>
<organism evidence="2 3">
    <name type="scientific">Candidatus Pullichristensenella excrementigallinarum</name>
    <dbReference type="NCBI Taxonomy" id="2840907"/>
    <lineage>
        <taxon>Bacteria</taxon>
        <taxon>Bacillati</taxon>
        <taxon>Bacillota</taxon>
        <taxon>Clostridia</taxon>
        <taxon>Candidatus Pullichristensenella</taxon>
    </lineage>
</organism>
<comment type="caution">
    <text evidence="2">The sequence shown here is derived from an EMBL/GenBank/DDBJ whole genome shotgun (WGS) entry which is preliminary data.</text>
</comment>